<dbReference type="InterPro" id="IPR001357">
    <property type="entry name" value="BRCT_dom"/>
</dbReference>
<name>A0A166WND6_9HYPO</name>
<evidence type="ECO:0000313" key="3">
    <source>
        <dbReference type="EMBL" id="OAA34921.1"/>
    </source>
</evidence>
<feature type="compositionally biased region" description="Basic and acidic residues" evidence="1">
    <location>
        <begin position="31"/>
        <end position="41"/>
    </location>
</feature>
<dbReference type="Proteomes" id="UP000076863">
    <property type="component" value="Unassembled WGS sequence"/>
</dbReference>
<dbReference type="SUPFAM" id="SSF52113">
    <property type="entry name" value="BRCT domain"/>
    <property type="match status" value="1"/>
</dbReference>
<gene>
    <name evidence="3" type="ORF">BBO_09008</name>
</gene>
<dbReference type="PROSITE" id="PS50172">
    <property type="entry name" value="BRCT"/>
    <property type="match status" value="1"/>
</dbReference>
<feature type="region of interest" description="Disordered" evidence="1">
    <location>
        <begin position="1"/>
        <end position="91"/>
    </location>
</feature>
<feature type="domain" description="BRCT" evidence="2">
    <location>
        <begin position="138"/>
        <end position="262"/>
    </location>
</feature>
<dbReference type="AlphaFoldDB" id="A0A166WND6"/>
<dbReference type="EMBL" id="AZHA01000047">
    <property type="protein sequence ID" value="OAA34921.1"/>
    <property type="molecule type" value="Genomic_DNA"/>
</dbReference>
<protein>
    <submittedName>
        <fullName evidence="3">Brct domain containing protein</fullName>
    </submittedName>
</protein>
<evidence type="ECO:0000259" key="2">
    <source>
        <dbReference type="PROSITE" id="PS50172"/>
    </source>
</evidence>
<organism evidence="3 4">
    <name type="scientific">Beauveria brongniartii RCEF 3172</name>
    <dbReference type="NCBI Taxonomy" id="1081107"/>
    <lineage>
        <taxon>Eukaryota</taxon>
        <taxon>Fungi</taxon>
        <taxon>Dikarya</taxon>
        <taxon>Ascomycota</taxon>
        <taxon>Pezizomycotina</taxon>
        <taxon>Sordariomycetes</taxon>
        <taxon>Hypocreomycetidae</taxon>
        <taxon>Hypocreales</taxon>
        <taxon>Cordycipitaceae</taxon>
        <taxon>Beauveria</taxon>
        <taxon>Beauveria brongniartii</taxon>
    </lineage>
</organism>
<dbReference type="OrthoDB" id="427711at2759"/>
<feature type="compositionally biased region" description="Polar residues" evidence="1">
    <location>
        <begin position="56"/>
        <end position="65"/>
    </location>
</feature>
<feature type="compositionally biased region" description="Pro residues" evidence="1">
    <location>
        <begin position="66"/>
        <end position="75"/>
    </location>
</feature>
<comment type="caution">
    <text evidence="3">The sequence shown here is derived from an EMBL/GenBank/DDBJ whole genome shotgun (WGS) entry which is preliminary data.</text>
</comment>
<keyword evidence="4" id="KW-1185">Reference proteome</keyword>
<evidence type="ECO:0000313" key="4">
    <source>
        <dbReference type="Proteomes" id="UP000076863"/>
    </source>
</evidence>
<dbReference type="InterPro" id="IPR036420">
    <property type="entry name" value="BRCT_dom_sf"/>
</dbReference>
<evidence type="ECO:0000256" key="1">
    <source>
        <dbReference type="SAM" id="MobiDB-lite"/>
    </source>
</evidence>
<dbReference type="Gene3D" id="3.40.50.10190">
    <property type="entry name" value="BRCT domain"/>
    <property type="match status" value="1"/>
</dbReference>
<feature type="region of interest" description="Disordered" evidence="1">
    <location>
        <begin position="190"/>
        <end position="212"/>
    </location>
</feature>
<sequence>MKTYTNPLPKPPPSSHPRPFDPWNSSSTGHQRREASRRETDGVSETSWRASRALKINQQLKTQSHVPPPPPPPPASQERKPTLPQRQQPKSVMEMLVRPGSMKETMSAVAAAAAAAAAAAVAEKEKSEVAGKREESAGQSLIFAGLVVHVNGSTAPLVSDHKLKTLLAAHGARVALHLARRHVTHVVLGRPAGSISGSSGGGSGGGGGGGGSSAGCGGGLAGTKMDREIRRRGGNGIKYVGVEWVLESIRVGRRLPEARFANLDIAPHGQSSVYRLSNKPA</sequence>
<feature type="compositionally biased region" description="Gly residues" evidence="1">
    <location>
        <begin position="198"/>
        <end position="212"/>
    </location>
</feature>
<dbReference type="SMART" id="SM00292">
    <property type="entry name" value="BRCT"/>
    <property type="match status" value="1"/>
</dbReference>
<reference evidence="3 4" key="1">
    <citation type="journal article" date="2016" name="Genome Biol. Evol.">
        <title>Divergent and convergent evolution of fungal pathogenicity.</title>
        <authorList>
            <person name="Shang Y."/>
            <person name="Xiao G."/>
            <person name="Zheng P."/>
            <person name="Cen K."/>
            <person name="Zhan S."/>
            <person name="Wang C."/>
        </authorList>
    </citation>
    <scope>NUCLEOTIDE SEQUENCE [LARGE SCALE GENOMIC DNA]</scope>
    <source>
        <strain evidence="3 4">RCEF 3172</strain>
    </source>
</reference>
<proteinExistence type="predicted"/>
<accession>A0A166WND6</accession>